<keyword evidence="2" id="KW-0560">Oxidoreductase</keyword>
<feature type="region of interest" description="Disordered" evidence="4">
    <location>
        <begin position="1"/>
        <end position="24"/>
    </location>
</feature>
<dbReference type="InterPro" id="IPR036291">
    <property type="entry name" value="NAD(P)-bd_dom_sf"/>
</dbReference>
<dbReference type="AlphaFoldDB" id="A0AAU8EJ96"/>
<feature type="domain" description="Gfo/Idh/MocA-like oxidoreductase N-terminal" evidence="5">
    <location>
        <begin position="27"/>
        <end position="150"/>
    </location>
</feature>
<dbReference type="GO" id="GO:0016491">
    <property type="term" value="F:oxidoreductase activity"/>
    <property type="evidence" value="ECO:0007669"/>
    <property type="project" value="UniProtKB-KW"/>
</dbReference>
<organism evidence="7">
    <name type="scientific">Arthrobacter sp. K5</name>
    <dbReference type="NCBI Taxonomy" id="2839623"/>
    <lineage>
        <taxon>Bacteria</taxon>
        <taxon>Bacillati</taxon>
        <taxon>Actinomycetota</taxon>
        <taxon>Actinomycetes</taxon>
        <taxon>Micrococcales</taxon>
        <taxon>Micrococcaceae</taxon>
        <taxon>Arthrobacter</taxon>
    </lineage>
</organism>
<evidence type="ECO:0000259" key="5">
    <source>
        <dbReference type="Pfam" id="PF01408"/>
    </source>
</evidence>
<feature type="domain" description="GFO/IDH/MocA-like oxidoreductase" evidence="6">
    <location>
        <begin position="160"/>
        <end position="282"/>
    </location>
</feature>
<dbReference type="Pfam" id="PF22725">
    <property type="entry name" value="GFO_IDH_MocA_C3"/>
    <property type="match status" value="1"/>
</dbReference>
<reference evidence="7" key="1">
    <citation type="submission" date="2024-06" db="EMBL/GenBank/DDBJ databases">
        <title>Biodegradation of dimethachlon by Arthrobacter sp. K5: mechanistic insights and ecological implications.</title>
        <authorList>
            <person name="Hu S."/>
            <person name="Lu P."/>
        </authorList>
    </citation>
    <scope>NUCLEOTIDE SEQUENCE</scope>
    <source>
        <strain evidence="7">K5</strain>
    </source>
</reference>
<protein>
    <submittedName>
        <fullName evidence="7">Gfo/Idh/MocA family oxidoreductase</fullName>
    </submittedName>
</protein>
<dbReference type="PANTHER" id="PTHR43708:SF5">
    <property type="entry name" value="CONSERVED EXPRESSED OXIDOREDUCTASE (EUROFUNG)-RELATED"/>
    <property type="match status" value="1"/>
</dbReference>
<evidence type="ECO:0000259" key="6">
    <source>
        <dbReference type="Pfam" id="PF22725"/>
    </source>
</evidence>
<dbReference type="RefSeq" id="WP_353710281.1">
    <property type="nucleotide sequence ID" value="NZ_CP159279.1"/>
</dbReference>
<evidence type="ECO:0000256" key="2">
    <source>
        <dbReference type="ARBA" id="ARBA00023002"/>
    </source>
</evidence>
<accession>A0AAU8EJ96</accession>
<dbReference type="GO" id="GO:0000166">
    <property type="term" value="F:nucleotide binding"/>
    <property type="evidence" value="ECO:0007669"/>
    <property type="project" value="InterPro"/>
</dbReference>
<feature type="compositionally biased region" description="Basic and acidic residues" evidence="4">
    <location>
        <begin position="10"/>
        <end position="24"/>
    </location>
</feature>
<dbReference type="SUPFAM" id="SSF55347">
    <property type="entry name" value="Glyceraldehyde-3-phosphate dehydrogenase-like, C-terminal domain"/>
    <property type="match status" value="1"/>
</dbReference>
<evidence type="ECO:0000256" key="4">
    <source>
        <dbReference type="SAM" id="MobiDB-lite"/>
    </source>
</evidence>
<dbReference type="Gene3D" id="3.40.50.720">
    <property type="entry name" value="NAD(P)-binding Rossmann-like Domain"/>
    <property type="match status" value="1"/>
</dbReference>
<comment type="similarity">
    <text evidence="1">Belongs to the Gfo/Idh/MocA family.</text>
</comment>
<dbReference type="SUPFAM" id="SSF51735">
    <property type="entry name" value="NAD(P)-binding Rossmann-fold domains"/>
    <property type="match status" value="1"/>
</dbReference>
<name>A0AAU8EJ96_9MICC</name>
<dbReference type="Pfam" id="PF01408">
    <property type="entry name" value="GFO_IDH_MocA"/>
    <property type="match status" value="1"/>
</dbReference>
<dbReference type="InterPro" id="IPR051317">
    <property type="entry name" value="Gfo/Idh/MocA_oxidoreduct"/>
</dbReference>
<dbReference type="EMBL" id="CP159279">
    <property type="protein sequence ID" value="XCH09475.1"/>
    <property type="molecule type" value="Genomic_DNA"/>
</dbReference>
<evidence type="ECO:0000313" key="7">
    <source>
        <dbReference type="EMBL" id="XCH09475.1"/>
    </source>
</evidence>
<dbReference type="InterPro" id="IPR055170">
    <property type="entry name" value="GFO_IDH_MocA-like_dom"/>
</dbReference>
<sequence>MIRQPALTGEDDKSDPKEVRGSDKPSLRAAIIGFGISGRVFHAPLIQANDSYVLEAIVTSDPGRTDAARATYPHARIIPTPEQLFTRVDEGELALDVVVIGTPPLNHKQLAKAALERGLHVVVDKPFVPCSEDGEELIAAATDAGRCLTVFQNRRWDGDFLTLKQLIREGKLGEVRTFESRFEWWMPEGFRNWRDTALLAEGGGILHDLGAHLVDQAIQLFGPIAEVYGETARHGDPDQSDADQDAFLSLLHRSGTRSRLWMNGHAARLGPRFHVLGSQAAYTKWGLDGQEKALREGMLPTDPEYGIEPAESWGKVGVAGSFRDEPTRRGDYPRFYAQLAHALQTGGAPPVDPSDAVAVLKIIEQARR</sequence>
<proteinExistence type="inferred from homology"/>
<dbReference type="InterPro" id="IPR000683">
    <property type="entry name" value="Gfo/Idh/MocA-like_OxRdtase_N"/>
</dbReference>
<keyword evidence="3" id="KW-0520">NAD</keyword>
<dbReference type="Gene3D" id="3.30.360.10">
    <property type="entry name" value="Dihydrodipicolinate Reductase, domain 2"/>
    <property type="match status" value="1"/>
</dbReference>
<dbReference type="PANTHER" id="PTHR43708">
    <property type="entry name" value="CONSERVED EXPRESSED OXIDOREDUCTASE (EUROFUNG)"/>
    <property type="match status" value="1"/>
</dbReference>
<evidence type="ECO:0000256" key="1">
    <source>
        <dbReference type="ARBA" id="ARBA00010928"/>
    </source>
</evidence>
<evidence type="ECO:0000256" key="3">
    <source>
        <dbReference type="ARBA" id="ARBA00023027"/>
    </source>
</evidence>
<gene>
    <name evidence="7" type="ORF">ABRP34_11435</name>
</gene>